<evidence type="ECO:0000256" key="12">
    <source>
        <dbReference type="PIRSR" id="PIRSR617512-3"/>
    </source>
</evidence>
<evidence type="ECO:0000313" key="16">
    <source>
        <dbReference type="EMBL" id="PCJ23365.1"/>
    </source>
</evidence>
<dbReference type="Gene3D" id="1.10.760.10">
    <property type="entry name" value="Cytochrome c-like domain"/>
    <property type="match status" value="1"/>
</dbReference>
<dbReference type="SUPFAM" id="SSF46626">
    <property type="entry name" value="Cytochrome c"/>
    <property type="match status" value="1"/>
</dbReference>
<dbReference type="GO" id="GO:0005509">
    <property type="term" value="F:calcium ion binding"/>
    <property type="evidence" value="ECO:0007669"/>
    <property type="project" value="InterPro"/>
</dbReference>
<evidence type="ECO:0000259" key="15">
    <source>
        <dbReference type="PROSITE" id="PS51007"/>
    </source>
</evidence>
<feature type="binding site" description="axial binding residue" evidence="12">
    <location>
        <position position="674"/>
    </location>
    <ligand>
        <name>heme c</name>
        <dbReference type="ChEBI" id="CHEBI:61717"/>
    </ligand>
    <ligandPart>
        <name>Fe</name>
        <dbReference type="ChEBI" id="CHEBI:18248"/>
    </ligandPart>
</feature>
<feature type="binding site" description="covalent" evidence="11">
    <location>
        <position position="629"/>
    </location>
    <ligand>
        <name>heme c</name>
        <dbReference type="ChEBI" id="CHEBI:61717"/>
    </ligand>
</feature>
<comment type="caution">
    <text evidence="16">The sequence shown here is derived from an EMBL/GenBank/DDBJ whole genome shotgun (WGS) entry which is preliminary data.</text>
</comment>
<gene>
    <name evidence="16" type="ORF">COA96_11960</name>
</gene>
<keyword evidence="2 11" id="KW-0349">Heme</keyword>
<keyword evidence="6 11" id="KW-0634">PQQ</keyword>
<comment type="cofactor">
    <cofactor evidence="11">
        <name>pyrroloquinoline quinone</name>
        <dbReference type="ChEBI" id="CHEBI:58442"/>
    </cofactor>
    <text evidence="11">Binds 1 PQQ group per subunit.</text>
</comment>
<evidence type="ECO:0000256" key="14">
    <source>
        <dbReference type="SAM" id="SignalP"/>
    </source>
</evidence>
<dbReference type="EMBL" id="NVVJ01000040">
    <property type="protein sequence ID" value="PCJ23365.1"/>
    <property type="molecule type" value="Genomic_DNA"/>
</dbReference>
<comment type="cofactor">
    <cofactor evidence="12">
        <name>Ca(2+)</name>
        <dbReference type="ChEBI" id="CHEBI:29108"/>
    </cofactor>
    <text evidence="12">Binds 1 Ca(2+) ion per subunit.</text>
</comment>
<evidence type="ECO:0000256" key="1">
    <source>
        <dbReference type="ARBA" id="ARBA00008156"/>
    </source>
</evidence>
<dbReference type="InterPro" id="IPR036909">
    <property type="entry name" value="Cyt_c-like_dom_sf"/>
</dbReference>
<dbReference type="InterPro" id="IPR009056">
    <property type="entry name" value="Cyt_c-like_dom"/>
</dbReference>
<reference evidence="17" key="1">
    <citation type="submission" date="2017-08" db="EMBL/GenBank/DDBJ databases">
        <title>A dynamic microbial community with high functional redundancy inhabits the cold, oxic subseafloor aquifer.</title>
        <authorList>
            <person name="Tully B.J."/>
            <person name="Wheat C.G."/>
            <person name="Glazer B.T."/>
            <person name="Huber J.A."/>
        </authorList>
    </citation>
    <scope>NUCLEOTIDE SEQUENCE [LARGE SCALE GENOMIC DNA]</scope>
</reference>
<keyword evidence="5 12" id="KW-0106">Calcium</keyword>
<feature type="active site" description="Proton acceptor" evidence="10">
    <location>
        <position position="323"/>
    </location>
</feature>
<dbReference type="InterPro" id="IPR018391">
    <property type="entry name" value="PQQ_b-propeller_rpt"/>
</dbReference>
<feature type="binding site" evidence="11">
    <location>
        <begin position="200"/>
        <end position="201"/>
    </location>
    <ligand>
        <name>pyrroloquinoline quinone</name>
        <dbReference type="ChEBI" id="CHEBI:58442"/>
    </ligand>
</feature>
<proteinExistence type="inferred from homology"/>
<evidence type="ECO:0000256" key="9">
    <source>
        <dbReference type="ARBA" id="ARBA00023157"/>
    </source>
</evidence>
<dbReference type="InterPro" id="IPR017512">
    <property type="entry name" value="PQQ_MeOH/EtOH_DH"/>
</dbReference>
<dbReference type="GO" id="GO:0009055">
    <property type="term" value="F:electron transfer activity"/>
    <property type="evidence" value="ECO:0007669"/>
    <property type="project" value="InterPro"/>
</dbReference>
<feature type="signal peptide" evidence="14">
    <location>
        <begin position="1"/>
        <end position="22"/>
    </location>
</feature>
<keyword evidence="4 14" id="KW-0732">Signal</keyword>
<dbReference type="InterPro" id="IPR001479">
    <property type="entry name" value="Quinoprotein_DH_CS"/>
</dbReference>
<accession>A0A2A5AVU2</accession>
<dbReference type="PANTHER" id="PTHR32303">
    <property type="entry name" value="QUINOPROTEIN ALCOHOL DEHYDROGENASE (CYTOCHROME C)"/>
    <property type="match status" value="1"/>
</dbReference>
<feature type="binding site" evidence="11">
    <location>
        <begin position="412"/>
        <end position="413"/>
    </location>
    <ligand>
        <name>pyrroloquinoline quinone</name>
        <dbReference type="ChEBI" id="CHEBI:58442"/>
    </ligand>
</feature>
<dbReference type="PROSITE" id="PS51007">
    <property type="entry name" value="CYTC"/>
    <property type="match status" value="1"/>
</dbReference>
<comment type="similarity">
    <text evidence="1">Belongs to the bacterial PQQ dehydrogenase family.</text>
</comment>
<evidence type="ECO:0000256" key="8">
    <source>
        <dbReference type="ARBA" id="ARBA00023004"/>
    </source>
</evidence>
<sequence length="701" mass="76204">MKNIFVTILSLLITMYLSIAVAQTVPDFGAAVNEQRLTNAAEDPEVWLNYGRTYDEQRYSPLNQINKDTIDQVGLAWYADMGTSRGQEATPIVVDGALYISTAWSNVLAFNVRTGELLWEFDPEVDRANGLKACCDVVNRGVAVWEGKVFVGALDGRLIALDSKTGERLWETQTFDPEMNYTITGAPRVIKGNVIIGNGGAEYGVRGYVTAYDADTGDLNWRFFTVPGNPAEGYEQNILFDAASTWTGEWWRLGGGGTVWDAMAYDVDLDLLYIGVGNGSPWNQSIRSPGGGDNLFLTSIVALDPDDGTYRWHYQTVPGETWDYTSTQHIMLADLEIAGEERRVVMQAPKNGFFYVLDAATGQLISAENYVPVNWATHIDLDTGRPVENPDARFNETGVPFIVSPSALGGHNWYPMSYSQNSGLVYIPITENYMGYVKDSEFVVSATGWNTGVDLARGFGLVMNTPGLPEQGTFLQAWDPVAQQEVWRVKHEAVNGPAGVLSTGAGLVFQGNRAGEFVAYDDGTGERVWSTLTQAGAMAAPATFEVDGQQYIALLVGSPALPSEGPGAAVATTLASTNNSRLLVYRIGGEVELPNMPVQAKSDVEFEIPQTDASNEIIAAGESSFNRNCAVCHGSNGISLRPDTYPDLRQSSRMVTEESWSAVVLGGELQDNGMISFANVLDDGEAEAIRAYIISRANTEN</sequence>
<protein>
    <submittedName>
        <fullName evidence="16">PQQ-dependent dehydrogenase, methanol/ethanol family</fullName>
    </submittedName>
</protein>
<dbReference type="NCBIfam" id="TIGR03075">
    <property type="entry name" value="PQQ_enz_alc_DH"/>
    <property type="match status" value="1"/>
</dbReference>
<dbReference type="SMART" id="SM00564">
    <property type="entry name" value="PQQ"/>
    <property type="match status" value="5"/>
</dbReference>
<evidence type="ECO:0000313" key="17">
    <source>
        <dbReference type="Proteomes" id="UP000218327"/>
    </source>
</evidence>
<dbReference type="AlphaFoldDB" id="A0A2A5AVU2"/>
<feature type="binding site" evidence="12">
    <location>
        <position position="278"/>
    </location>
    <ligand>
        <name>Ca(2+)</name>
        <dbReference type="ChEBI" id="CHEBI:29108"/>
    </ligand>
</feature>
<feature type="binding site" evidence="11">
    <location>
        <position position="140"/>
    </location>
    <ligand>
        <name>pyrroloquinoline quinone</name>
        <dbReference type="ChEBI" id="CHEBI:58442"/>
    </ligand>
</feature>
<dbReference type="CDD" id="cd10279">
    <property type="entry name" value="PQQ_ADH_II"/>
    <property type="match status" value="1"/>
</dbReference>
<feature type="binding site" description="axial binding residue" evidence="12">
    <location>
        <position position="633"/>
    </location>
    <ligand>
        <name>heme c</name>
        <dbReference type="ChEBI" id="CHEBI:61717"/>
    </ligand>
    <ligandPart>
        <name>Fe</name>
        <dbReference type="ChEBI" id="CHEBI:18248"/>
    </ligandPart>
</feature>
<organism evidence="16 17">
    <name type="scientific">SAR86 cluster bacterium</name>
    <dbReference type="NCBI Taxonomy" id="2030880"/>
    <lineage>
        <taxon>Bacteria</taxon>
        <taxon>Pseudomonadati</taxon>
        <taxon>Pseudomonadota</taxon>
        <taxon>Gammaproteobacteria</taxon>
        <taxon>SAR86 cluster</taxon>
    </lineage>
</organism>
<dbReference type="Pfam" id="PF01011">
    <property type="entry name" value="PQQ"/>
    <property type="match status" value="2"/>
</dbReference>
<dbReference type="Pfam" id="PF13442">
    <property type="entry name" value="Cytochrome_CBB3"/>
    <property type="match status" value="1"/>
</dbReference>
<evidence type="ECO:0000256" key="4">
    <source>
        <dbReference type="ARBA" id="ARBA00022729"/>
    </source>
</evidence>
<evidence type="ECO:0000256" key="11">
    <source>
        <dbReference type="PIRSR" id="PIRSR617512-2"/>
    </source>
</evidence>
<evidence type="ECO:0000256" key="5">
    <source>
        <dbReference type="ARBA" id="ARBA00022837"/>
    </source>
</evidence>
<feature type="binding site" evidence="11">
    <location>
        <position position="88"/>
    </location>
    <ligand>
        <name>pyrroloquinoline quinone</name>
        <dbReference type="ChEBI" id="CHEBI:58442"/>
    </ligand>
</feature>
<keyword evidence="3 12" id="KW-0479">Metal-binding</keyword>
<dbReference type="GO" id="GO:0020037">
    <property type="term" value="F:heme binding"/>
    <property type="evidence" value="ECO:0007669"/>
    <property type="project" value="InterPro"/>
</dbReference>
<dbReference type="PROSITE" id="PS00364">
    <property type="entry name" value="BACTERIAL_PQQ_2"/>
    <property type="match status" value="1"/>
</dbReference>
<evidence type="ECO:0000256" key="2">
    <source>
        <dbReference type="ARBA" id="ARBA00022617"/>
    </source>
</evidence>
<feature type="binding site" evidence="11">
    <location>
        <position position="258"/>
    </location>
    <ligand>
        <name>pyrroloquinoline quinone</name>
        <dbReference type="ChEBI" id="CHEBI:58442"/>
    </ligand>
</feature>
<dbReference type="GO" id="GO:0016020">
    <property type="term" value="C:membrane"/>
    <property type="evidence" value="ECO:0007669"/>
    <property type="project" value="InterPro"/>
</dbReference>
<evidence type="ECO:0000256" key="6">
    <source>
        <dbReference type="ARBA" id="ARBA00022891"/>
    </source>
</evidence>
<feature type="binding site" description="covalent" evidence="11">
    <location>
        <position position="632"/>
    </location>
    <ligand>
        <name>heme c</name>
        <dbReference type="ChEBI" id="CHEBI:61717"/>
    </ligand>
</feature>
<dbReference type="SUPFAM" id="SSF50998">
    <property type="entry name" value="Quinoprotein alcohol dehydrogenase-like"/>
    <property type="match status" value="1"/>
</dbReference>
<name>A0A2A5AVU2_9GAMM</name>
<dbReference type="Gene3D" id="2.140.10.10">
    <property type="entry name" value="Quinoprotein alcohol dehydrogenase-like superfamily"/>
    <property type="match status" value="1"/>
</dbReference>
<feature type="binding site" evidence="11">
    <location>
        <position position="350"/>
    </location>
    <ligand>
        <name>pyrroloquinoline quinone</name>
        <dbReference type="ChEBI" id="CHEBI:58442"/>
    </ligand>
</feature>
<dbReference type="GO" id="GO:0030288">
    <property type="term" value="C:outer membrane-bounded periplasmic space"/>
    <property type="evidence" value="ECO:0007669"/>
    <property type="project" value="InterPro"/>
</dbReference>
<feature type="binding site" evidence="11">
    <location>
        <position position="184"/>
    </location>
    <ligand>
        <name>pyrroloquinoline quinone</name>
        <dbReference type="ChEBI" id="CHEBI:58442"/>
    </ligand>
</feature>
<feature type="domain" description="Cytochrome c" evidence="15">
    <location>
        <begin position="616"/>
        <end position="697"/>
    </location>
</feature>
<comment type="cofactor">
    <cofactor evidence="11">
        <name>heme c</name>
        <dbReference type="ChEBI" id="CHEBI:61717"/>
    </cofactor>
    <text evidence="11">Binds 1 heme c group per subunit.</text>
</comment>
<keyword evidence="7" id="KW-0560">Oxidoreductase</keyword>
<evidence type="ECO:0000256" key="10">
    <source>
        <dbReference type="PIRSR" id="PIRSR617512-1"/>
    </source>
</evidence>
<feature type="binding site" evidence="12">
    <location>
        <position position="202"/>
    </location>
    <ligand>
        <name>Ca(2+)</name>
        <dbReference type="ChEBI" id="CHEBI:29108"/>
    </ligand>
</feature>
<evidence type="ECO:0000256" key="13">
    <source>
        <dbReference type="PIRSR" id="PIRSR617512-4"/>
    </source>
</evidence>
<dbReference type="InterPro" id="IPR011047">
    <property type="entry name" value="Quinoprotein_ADH-like_sf"/>
</dbReference>
<evidence type="ECO:0000256" key="3">
    <source>
        <dbReference type="ARBA" id="ARBA00022723"/>
    </source>
</evidence>
<dbReference type="GO" id="GO:0016614">
    <property type="term" value="F:oxidoreductase activity, acting on CH-OH group of donors"/>
    <property type="evidence" value="ECO:0007669"/>
    <property type="project" value="InterPro"/>
</dbReference>
<evidence type="ECO:0000256" key="7">
    <source>
        <dbReference type="ARBA" id="ARBA00023002"/>
    </source>
</evidence>
<feature type="binding site" evidence="12">
    <location>
        <position position="323"/>
    </location>
    <ligand>
        <name>Ca(2+)</name>
        <dbReference type="ChEBI" id="CHEBI:29108"/>
    </ligand>
</feature>
<dbReference type="InterPro" id="IPR002372">
    <property type="entry name" value="PQQ_rpt_dom"/>
</dbReference>
<feature type="disulfide bond" evidence="13">
    <location>
        <begin position="134"/>
        <end position="135"/>
    </location>
</feature>
<feature type="chain" id="PRO_5012246774" evidence="14">
    <location>
        <begin position="23"/>
        <end position="701"/>
    </location>
</feature>
<dbReference type="Proteomes" id="UP000218327">
    <property type="component" value="Unassembled WGS sequence"/>
</dbReference>
<keyword evidence="8 12" id="KW-0408">Iron</keyword>
<keyword evidence="9 13" id="KW-1015">Disulfide bond</keyword>